<dbReference type="GO" id="GO:0008270">
    <property type="term" value="F:zinc ion binding"/>
    <property type="evidence" value="ECO:0007669"/>
    <property type="project" value="UniProtKB-KW"/>
</dbReference>
<dbReference type="Proteomes" id="UP000102924">
    <property type="component" value="Genome"/>
</dbReference>
<evidence type="ECO:0000256" key="13">
    <source>
        <dbReference type="ARBA" id="ARBA00022482"/>
    </source>
</evidence>
<evidence type="ECO:0000256" key="21">
    <source>
        <dbReference type="ARBA" id="ARBA00022581"/>
    </source>
</evidence>
<comment type="function">
    <text evidence="70">Protein 2C: Induces and associates with structural rearrangements of intracellular membranes. Displays RNA-binding, nucleotide binding and NTPase activities. May play a role in virion morphogenesis and viral RNA encapsidation by interacting with the capsid protein VP3.</text>
</comment>
<dbReference type="GO" id="GO:0042025">
    <property type="term" value="C:host cell nucleus"/>
    <property type="evidence" value="ECO:0007669"/>
    <property type="project" value="UniProtKB-SubCell"/>
</dbReference>
<keyword evidence="56 70" id="KW-1172">Pore-mediated penetration of viral genome into host cell</keyword>
<dbReference type="GO" id="GO:0039520">
    <property type="term" value="P:symbiont-mediated activation of host autophagy"/>
    <property type="evidence" value="ECO:0007669"/>
    <property type="project" value="UniProtKB-KW"/>
</dbReference>
<dbReference type="FunFam" id="3.30.70.270:FF:000008">
    <property type="entry name" value="Genome polyprotein"/>
    <property type="match status" value="1"/>
</dbReference>
<comment type="catalytic activity">
    <reaction evidence="70">
        <text>Selective cleavage of Gln-|-Gly bond in the poliovirus polyprotein. In other picornavirus reactions Glu may be substituted for Gln, and Ser or Thr for Gly.</text>
        <dbReference type="EC" id="3.4.22.28"/>
    </reaction>
</comment>
<evidence type="ECO:0000256" key="20">
    <source>
        <dbReference type="ARBA" id="ARBA00022562"/>
    </source>
</evidence>
<dbReference type="SUPFAM" id="SSF52540">
    <property type="entry name" value="P-loop containing nucleoside triphosphate hydrolases"/>
    <property type="match status" value="1"/>
</dbReference>
<comment type="subunit">
    <text evidence="64">Interacts with capsid protein VP0 and capsid protein VP1 to form heterotrimeric protomers. Five protomers subsequently associate to form pentamers which serve as building blocks for the capsid. Interacts with capsid protein VP4 in the mature capsid. Interacts with protein 2C; this interaction may be important for virion morphogenesis.</text>
</comment>
<evidence type="ECO:0000256" key="36">
    <source>
        <dbReference type="ARBA" id="ARBA00022807"/>
    </source>
</evidence>
<dbReference type="Gene3D" id="3.30.70.270">
    <property type="match status" value="1"/>
</dbReference>
<keyword evidence="33 70" id="KW-0378">Hydrolase</keyword>
<evidence type="ECO:0000256" key="5">
    <source>
        <dbReference type="ARBA" id="ARBA00008303"/>
    </source>
</evidence>
<evidence type="ECO:0000256" key="11">
    <source>
        <dbReference type="ARBA" id="ARBA00011876"/>
    </source>
</evidence>
<evidence type="ECO:0000256" key="25">
    <source>
        <dbReference type="ARBA" id="ARBA00022679"/>
    </source>
</evidence>
<keyword evidence="60 70" id="KW-0407">Ion channel</keyword>
<dbReference type="GO" id="GO:0019062">
    <property type="term" value="P:virion attachment to host cell"/>
    <property type="evidence" value="ECO:0007669"/>
    <property type="project" value="UniProtKB-KW"/>
</dbReference>
<dbReference type="InterPro" id="IPR014759">
    <property type="entry name" value="Helicase_SF3_ssRNA_vir"/>
</dbReference>
<feature type="domain" description="SF3 helicase" evidence="73">
    <location>
        <begin position="1231"/>
        <end position="1387"/>
    </location>
</feature>
<evidence type="ECO:0000256" key="34">
    <source>
        <dbReference type="ARBA" id="ARBA00022804"/>
    </source>
</evidence>
<comment type="subunit">
    <text evidence="69">homodimer.</text>
</comment>
<keyword evidence="43 70" id="KW-1043">Host membrane</keyword>
<keyword evidence="59 70" id="KW-1160">Virus entry into host cell</keyword>
<keyword evidence="30 70" id="KW-0677">Repeat</keyword>
<comment type="subunit">
    <text evidence="6">Interacts with RNA-directed RNA polymerase.</text>
</comment>
<evidence type="ECO:0000256" key="64">
    <source>
        <dbReference type="ARBA" id="ARBA00046709"/>
    </source>
</evidence>
<name>C6EN25_9ENTO</name>
<evidence type="ECO:0000256" key="69">
    <source>
        <dbReference type="ARBA" id="ARBA00066100"/>
    </source>
</evidence>
<evidence type="ECO:0000313" key="76">
    <source>
        <dbReference type="Proteomes" id="UP000102924"/>
    </source>
</evidence>
<keyword evidence="26 70" id="KW-0548">Nucleotidyltransferase</keyword>
<keyword evidence="32" id="KW-0863">Zinc-finger</keyword>
<dbReference type="FunFam" id="2.60.120.20:FF:000003">
    <property type="entry name" value="Genome polyprotein"/>
    <property type="match status" value="1"/>
</dbReference>
<dbReference type="SUPFAM" id="SSF56672">
    <property type="entry name" value="DNA/RNA polymerases"/>
    <property type="match status" value="1"/>
</dbReference>
<comment type="subunit">
    <text evidence="63">Homodimer. Interacts with host GBF1. Interacts (via GOLD domain) with host ACBD3 (via GOLD domain); this interaction allows the formation of a viral protein 3A/ACBD3 heterotetramer with a 2:2 stoichiometry, which will stimulate the recruitment of host PI4KB in order to synthesize PI4P at the viral RNA replication sites.</text>
</comment>
<dbReference type="EC" id="3.6.1.15" evidence="70"/>
<dbReference type="Gene3D" id="6.10.20.20">
    <property type="entry name" value="Poliovirus 3A protein-like"/>
    <property type="match status" value="1"/>
</dbReference>
<keyword evidence="57 70" id="KW-0899">Viral immunoevasion</keyword>
<dbReference type="PROSITE" id="PS51874">
    <property type="entry name" value="PCV_3C_PRO"/>
    <property type="match status" value="1"/>
</dbReference>
<keyword evidence="12 70" id="KW-0813">Transport</keyword>
<comment type="function">
    <text evidence="70">Capsid protein VP3: Forms an icosahedral capsid of pseudo T=3 symmetry with capsid proteins VP2 and VP3. The capsid is 300 Angstroms in diameter, composed of 60 copies of each capsid protein and enclosing the viral positive strand RNA genome.</text>
</comment>
<dbReference type="SUPFAM" id="SSF88633">
    <property type="entry name" value="Positive stranded ssRNA viruses"/>
    <property type="match status" value="2"/>
</dbReference>
<dbReference type="GO" id="GO:0039694">
    <property type="term" value="P:viral RNA genome replication"/>
    <property type="evidence" value="ECO:0007669"/>
    <property type="project" value="InterPro"/>
</dbReference>
<dbReference type="FunFam" id="2.60.120.20:FF:000001">
    <property type="entry name" value="Genome polyprotein"/>
    <property type="match status" value="1"/>
</dbReference>
<evidence type="ECO:0000256" key="30">
    <source>
        <dbReference type="ARBA" id="ARBA00022737"/>
    </source>
</evidence>
<evidence type="ECO:0000256" key="42">
    <source>
        <dbReference type="ARBA" id="ARBA00022844"/>
    </source>
</evidence>
<dbReference type="FunFam" id="1.20.960.20:FF:000001">
    <property type="entry name" value="Genome polyprotein"/>
    <property type="match status" value="1"/>
</dbReference>
<protein>
    <recommendedName>
        <fullName evidence="70">Genome polyprotein</fullName>
    </recommendedName>
    <component>
        <recommendedName>
            <fullName evidence="70">P3</fullName>
        </recommendedName>
    </component>
    <component>
        <recommendedName>
            <fullName evidence="70">Protein 3AB</fullName>
        </recommendedName>
    </component>
    <component>
        <recommendedName>
            <fullName evidence="70">P2</fullName>
        </recommendedName>
    </component>
    <component>
        <recommendedName>
            <fullName evidence="70">P1</fullName>
        </recommendedName>
    </component>
    <component>
        <recommendedName>
            <fullName evidence="70">Capsid protein VP0</fullName>
        </recommendedName>
        <alternativeName>
            <fullName evidence="70">VP4-VP2</fullName>
        </alternativeName>
    </component>
    <component>
        <recommendedName>
            <fullName evidence="70">Capsid protein VP4</fullName>
        </recommendedName>
        <alternativeName>
            <fullName evidence="70">P1A</fullName>
        </alternativeName>
        <alternativeName>
            <fullName evidence="70">Virion protein 4</fullName>
        </alternativeName>
    </component>
    <component>
        <recommendedName>
            <fullName evidence="70">Capsid protein VP2</fullName>
        </recommendedName>
        <alternativeName>
            <fullName evidence="70">P1B</fullName>
        </alternativeName>
        <alternativeName>
            <fullName evidence="70">Virion protein 2</fullName>
        </alternativeName>
    </component>
    <component>
        <recommendedName>
            <fullName evidence="70">Capsid protein VP3</fullName>
        </recommendedName>
        <alternativeName>
            <fullName evidence="70">P1C</fullName>
        </alternativeName>
        <alternativeName>
            <fullName evidence="70">Virion protein 3</fullName>
        </alternativeName>
    </component>
    <component>
        <recommendedName>
            <fullName evidence="70">Capsid protein VP1</fullName>
        </recommendedName>
        <alternativeName>
            <fullName evidence="70">P1D</fullName>
        </alternativeName>
        <alternativeName>
            <fullName evidence="70">Virion protein 1</fullName>
        </alternativeName>
    </component>
    <component>
        <recommendedName>
            <fullName evidence="70">Protease 2A</fullName>
            <shortName evidence="70">P2A</shortName>
            <ecNumber evidence="70">3.4.22.29</ecNumber>
        </recommendedName>
        <alternativeName>
            <fullName evidence="70">Picornain 2A</fullName>
        </alternativeName>
        <alternativeName>
            <fullName evidence="70">Protein 2A</fullName>
        </alternativeName>
    </component>
    <component>
        <recommendedName>
            <fullName evidence="70">Protein 2B</fullName>
            <shortName evidence="70">P2B</shortName>
        </recommendedName>
    </component>
    <component>
        <recommendedName>
            <fullName evidence="70">Protein 2C</fullName>
            <shortName evidence="70">P2C</shortName>
            <ecNumber evidence="70">3.6.1.15</ecNumber>
        </recommendedName>
    </component>
    <component>
        <recommendedName>
            <fullName evidence="70">Protein 3A</fullName>
            <shortName evidence="70">P3A</shortName>
        </recommendedName>
    </component>
    <component>
        <recommendedName>
            <fullName evidence="70">Viral protein genome-linked</fullName>
            <shortName evidence="70">VPg</shortName>
        </recommendedName>
        <alternativeName>
            <fullName evidence="70">Protein 3B</fullName>
            <shortName evidence="70">P3B</shortName>
        </alternativeName>
    </component>
    <component>
        <recommendedName>
            <fullName evidence="70">Protein 3CD</fullName>
            <ecNumber evidence="70">3.4.22.28</ecNumber>
        </recommendedName>
    </component>
    <component>
        <recommendedName>
            <fullName evidence="70">Protease 3C</fullName>
            <shortName evidence="70">P3C</shortName>
        </recommendedName>
    </component>
    <component>
        <recommendedName>
            <fullName evidence="70">RNA-directed RNA polymerase</fullName>
            <shortName evidence="70">RdRp</shortName>
            <ecNumber evidence="70">2.7.7.48</ecNumber>
        </recommendedName>
        <alternativeName>
            <fullName evidence="70">3D polymerase</fullName>
            <shortName evidence="70">3Dpol</shortName>
        </alternativeName>
        <alternativeName>
            <fullName evidence="70">Protein 3D</fullName>
            <shortName evidence="70">3D</shortName>
        </alternativeName>
    </component>
</protein>
<keyword evidence="45 70" id="KW-1164">Virus endocytosis by host</keyword>
<evidence type="ECO:0000256" key="14">
    <source>
        <dbReference type="ARBA" id="ARBA00022484"/>
    </source>
</evidence>
<keyword evidence="51" id="KW-1088">Inhibition of host RIG-I by virus</keyword>
<comment type="function">
    <text evidence="70">RNA-directed RNA polymerase: Replicates the viral genomic RNA on the surface of intracellular membranes. May form linear arrays of subunits that propagate along a strong head-to-tail interaction called interface-I. Covalently attaches UMP to a tyrosine of VPg, which is used to prime RNA synthesis. The positive stranded RNA genome is first replicated at virus induced membranous vesicles, creating a dsRNA genomic replication form. This dsRNA is then used as template to synthesize positive stranded RNA genomes. ss(+)RNA genomes are either translated, replicated or encapsidated.</text>
</comment>
<evidence type="ECO:0000256" key="40">
    <source>
        <dbReference type="ARBA" id="ARBA00022840"/>
    </source>
</evidence>
<evidence type="ECO:0000256" key="50">
    <source>
        <dbReference type="ARBA" id="ARBA00023065"/>
    </source>
</evidence>
<dbReference type="Pfam" id="PF00073">
    <property type="entry name" value="Rhv"/>
    <property type="match status" value="3"/>
</dbReference>
<evidence type="ECO:0000256" key="49">
    <source>
        <dbReference type="ARBA" id="ARBA00023050"/>
    </source>
</evidence>
<evidence type="ECO:0000256" key="65">
    <source>
        <dbReference type="ARBA" id="ARBA00046779"/>
    </source>
</evidence>
<evidence type="ECO:0000256" key="55">
    <source>
        <dbReference type="ARBA" id="ARBA00023247"/>
    </source>
</evidence>
<evidence type="ECO:0000256" key="67">
    <source>
        <dbReference type="ARBA" id="ARBA00049974"/>
    </source>
</evidence>
<feature type="region of interest" description="Disordered" evidence="71">
    <location>
        <begin position="593"/>
        <end position="615"/>
    </location>
</feature>
<dbReference type="InterPro" id="IPR007094">
    <property type="entry name" value="RNA-dir_pol_PSvirus"/>
</dbReference>
<comment type="function">
    <text evidence="70">Protease 3C: Major viral protease that mediates proteolytic processing of the polyprotein. Cleaves host EIF5B, contributing to host translation shutoff. Cleaves also host PABPC1, contributing to host translation shutoff.</text>
</comment>
<comment type="function">
    <text evidence="70">Protein 3A: Localizes the viral replication complex to the surface of membranous vesicles. It inhibits host cell endoplasmic reticulum-to-Golgi apparatus transport and causes the disassembly of the Golgi complex, possibly through GBF1 interaction. This would result in depletion of MHC, trail receptors and IFN receptors at the host cell surface.</text>
</comment>
<dbReference type="GO" id="GO:0039618">
    <property type="term" value="C:T=pseudo3 icosahedral viral capsid"/>
    <property type="evidence" value="ECO:0007669"/>
    <property type="project" value="UniProtKB-KW"/>
</dbReference>
<dbReference type="GO" id="GO:0044162">
    <property type="term" value="C:host cell cytoplasmic vesicle membrane"/>
    <property type="evidence" value="ECO:0007669"/>
    <property type="project" value="UniProtKB-SubCell"/>
</dbReference>
<dbReference type="InterPro" id="IPR044067">
    <property type="entry name" value="PCV_3C_PRO"/>
</dbReference>
<dbReference type="GO" id="GO:0039540">
    <property type="term" value="P:symbiont-mediated suppression of host cytoplasmic pattern recognition receptor signaling pathway via inhibition of RIG-I activity"/>
    <property type="evidence" value="ECO:0007669"/>
    <property type="project" value="UniProtKB-KW"/>
</dbReference>
<evidence type="ECO:0000256" key="70">
    <source>
        <dbReference type="RuleBase" id="RU364118"/>
    </source>
</evidence>
<keyword evidence="42 70" id="KW-0946">Virion</keyword>
<evidence type="ECO:0000256" key="37">
    <source>
        <dbReference type="ARBA" id="ARBA00022809"/>
    </source>
</evidence>
<evidence type="ECO:0000256" key="45">
    <source>
        <dbReference type="ARBA" id="ARBA00022890"/>
    </source>
</evidence>
<dbReference type="GO" id="GO:0034220">
    <property type="term" value="P:monoatomic ion transmembrane transport"/>
    <property type="evidence" value="ECO:0007669"/>
    <property type="project" value="UniProtKB-KW"/>
</dbReference>
<dbReference type="FunFam" id="4.10.880.10:FF:000001">
    <property type="entry name" value="Genome polyprotein"/>
    <property type="match status" value="1"/>
</dbReference>
<comment type="function">
    <text evidence="70">Capsid protein VP0: Component of immature procapsids, which is cleaved into capsid proteins VP4 and VP2 after maturation. Allows the capsid to remain inactive before the maturation step.</text>
</comment>
<comment type="function">
    <text evidence="70">Protease 2A: Cysteine protease that cleaves viral polyprotein and specific host proteins.</text>
</comment>
<comment type="subcellular location">
    <subcellularLocation>
        <location evidence="3">Host cytoplasmic vesicle membrane</location>
        <topology evidence="3">Peripheral membrane protein</topology>
        <orientation evidence="3">Cytoplasmic side</orientation>
    </subcellularLocation>
    <subcellularLocation>
        <location evidence="2">Host nucleus</location>
    </subcellularLocation>
    <subcellularLocation>
        <location evidence="4">Virion</location>
    </subcellularLocation>
</comment>
<keyword evidence="36" id="KW-0788">Thiol protease</keyword>
<evidence type="ECO:0000256" key="26">
    <source>
        <dbReference type="ARBA" id="ARBA00022695"/>
    </source>
</evidence>
<evidence type="ECO:0000256" key="22">
    <source>
        <dbReference type="ARBA" id="ARBA00022595"/>
    </source>
</evidence>
<keyword evidence="35 70" id="KW-0347">Helicase</keyword>
<keyword evidence="44 70" id="KW-0694">RNA-binding</keyword>
<comment type="subunit">
    <text evidence="70">Capsid protein VP1: Interacts with capsid protein VP0, and capsid protein VP3 to form heterotrimeric protomers. Five protomers subsequently associate to form pentamers which serve as building blocks for the capsid. Interacts with capsid protein VP2, capsid protein VP3 and capsid protein VP4 following cleavage of capsid protein VP0.</text>
</comment>
<evidence type="ECO:0000256" key="28">
    <source>
        <dbReference type="ARBA" id="ARBA00022707"/>
    </source>
</evidence>
<dbReference type="EC" id="3.4.22.28" evidence="70"/>
<comment type="subunit">
    <text evidence="7">Interacts with capsid protein VP1 and capsid protein VP3 in the mature capsid.</text>
</comment>
<dbReference type="Gene3D" id="1.20.960.20">
    <property type="match status" value="1"/>
</dbReference>
<evidence type="ECO:0000256" key="47">
    <source>
        <dbReference type="ARBA" id="ARBA00022995"/>
    </source>
</evidence>
<comment type="subunit">
    <text evidence="65">Homohexamer; forms a hexameric ring structure with 6-fold symmetry characteristic of AAA+ ATPases. Interacts (via N-terminus) with host RTN3 (via reticulon domain); this interaction is important for viral replication. Interacts with capsid protein VP3; this interaction may be important for virion morphogenesis.</text>
</comment>
<dbReference type="InterPro" id="IPR043128">
    <property type="entry name" value="Rev_trsase/Diguanyl_cyclase"/>
</dbReference>
<reference evidence="75 76" key="1">
    <citation type="journal article" date="2009" name="J. Gen. Virol.">
        <title>Resolving ambiguities in genetic typing of human enterovirus species C clinical isolates and identification of enterovirus 96, 99 and 102.</title>
        <authorList>
            <person name="Brown B.A."/>
            <person name="Maher K."/>
            <person name="Flemister M.R."/>
            <person name="Naraghi-Arani P."/>
            <person name="Uddin M."/>
            <person name="Oberste M.S."/>
            <person name="Pallansch M.A."/>
        </authorList>
    </citation>
    <scope>NUCLEOTIDE SEQUENCE [LARGE SCALE GENOMIC DNA]</scope>
    <source>
        <strain evidence="75">BAN00-10462</strain>
    </source>
</reference>
<evidence type="ECO:0000256" key="1">
    <source>
        <dbReference type="ARBA" id="ARBA00001946"/>
    </source>
</evidence>
<evidence type="ECO:0000259" key="73">
    <source>
        <dbReference type="PROSITE" id="PS51218"/>
    </source>
</evidence>
<dbReference type="Pfam" id="PF01552">
    <property type="entry name" value="Pico_P2B"/>
    <property type="match status" value="1"/>
</dbReference>
<keyword evidence="28 70" id="KW-0519">Myristate</keyword>
<comment type="function">
    <text evidence="70">Viral protein genome-linked: acts as a primer for viral RNA replication and remains covalently bound to viral genomic RNA. VPg is uridylylated prior to priming replication into VPg-pUpU. The oriI viral genomic sequence may act as a template for this. The VPg-pUpU is then used as primer on the genomic RNA poly(A) by the RNA-dependent RNA polymerase to replicate the viral genome.</text>
</comment>
<comment type="cofactor">
    <cofactor evidence="1">
        <name>Mg(2+)</name>
        <dbReference type="ChEBI" id="CHEBI:18420"/>
    </cofactor>
</comment>
<evidence type="ECO:0000256" key="12">
    <source>
        <dbReference type="ARBA" id="ARBA00022448"/>
    </source>
</evidence>
<evidence type="ECO:0000256" key="8">
    <source>
        <dbReference type="ARBA" id="ARBA00011236"/>
    </source>
</evidence>
<evidence type="ECO:0000256" key="35">
    <source>
        <dbReference type="ARBA" id="ARBA00022806"/>
    </source>
</evidence>
<dbReference type="InterPro" id="IPR001205">
    <property type="entry name" value="RNA-dir_pol_C"/>
</dbReference>
<evidence type="ECO:0000256" key="2">
    <source>
        <dbReference type="ARBA" id="ARBA00004147"/>
    </source>
</evidence>
<evidence type="ECO:0000256" key="43">
    <source>
        <dbReference type="ARBA" id="ARBA00022870"/>
    </source>
</evidence>
<dbReference type="Pfam" id="PF00947">
    <property type="entry name" value="Pico_P2A"/>
    <property type="match status" value="1"/>
</dbReference>
<keyword evidence="52 70" id="KW-0472">Membrane</keyword>
<evidence type="ECO:0000256" key="29">
    <source>
        <dbReference type="ARBA" id="ARBA00022723"/>
    </source>
</evidence>
<comment type="function">
    <text evidence="68">Acts as a primer for viral RNA replication and remains covalently bound to viral genomic RNA. VPg is uridylylated prior to priming replication into VPg-pUpU. The oriI viral genomic sequence may act as a template for this. The VPg-pUpU is then used as primer on the genomic RNA poly(A) by the RNA-dependent RNA polymerase to replicate the viral genome. During genome replication, the VPg-RNA linkage is removed by the host TDP2, thereby accelerating replication. During the late stage of the replication cycle, host TDP2 is excluded from sites of viral RNA synthesis and encapsidation, allowing for the generation of progeny virions.</text>
</comment>
<dbReference type="InterPro" id="IPR003138">
    <property type="entry name" value="Pico_P1A"/>
</dbReference>
<dbReference type="InterPro" id="IPR000199">
    <property type="entry name" value="Peptidase_C3A/C3B_picornavir"/>
</dbReference>
<evidence type="ECO:0000256" key="38">
    <source>
        <dbReference type="ARBA" id="ARBA00022813"/>
    </source>
</evidence>
<dbReference type="GO" id="GO:0003724">
    <property type="term" value="F:RNA helicase activity"/>
    <property type="evidence" value="ECO:0007669"/>
    <property type="project" value="InterPro"/>
</dbReference>
<keyword evidence="21 70" id="KW-0945">Host-virus interaction</keyword>
<comment type="subunit">
    <text evidence="11">Interacts with protein 3AB and with RNA-directed RNA polymerase.</text>
</comment>
<keyword evidence="46 70" id="KW-0693">Viral RNA replication</keyword>
<dbReference type="GO" id="GO:0017111">
    <property type="term" value="F:ribonucleoside triphosphate phosphatase activity"/>
    <property type="evidence" value="ECO:0007669"/>
    <property type="project" value="UniProtKB-EC"/>
</dbReference>
<dbReference type="EC" id="3.4.22.29" evidence="70"/>
<feature type="domain" description="RdRp catalytic" evidence="72">
    <location>
        <begin position="1974"/>
        <end position="2089"/>
    </location>
</feature>
<dbReference type="Pfam" id="PF08727">
    <property type="entry name" value="P3A"/>
    <property type="match status" value="1"/>
</dbReference>
<evidence type="ECO:0000256" key="68">
    <source>
        <dbReference type="ARBA" id="ARBA00054285"/>
    </source>
</evidence>
<keyword evidence="17" id="KW-0597">Phosphoprotein</keyword>
<keyword evidence="25 70" id="KW-0808">Transferase</keyword>
<evidence type="ECO:0000256" key="32">
    <source>
        <dbReference type="ARBA" id="ARBA00022771"/>
    </source>
</evidence>
<keyword evidence="49 70" id="KW-1072">Activation of host autophagy by virus</keyword>
<comment type="function">
    <text evidence="70">Capsid protein VP4: Lies on the inner surface of the capsid shell. After binding to the host receptor, the capsid undergoes conformational changes. Capsid protein VP4 is released, Capsid protein VP1 N-terminus is externalized, and together, they shape a pore in the host membrane through which the viral genome is translocated into the host cell cytoplasm.</text>
</comment>
<dbReference type="GO" id="GO:0039522">
    <property type="term" value="P:symbiont-mediated suppression of host mRNA export from nucleus"/>
    <property type="evidence" value="ECO:0007669"/>
    <property type="project" value="UniProtKB-KW"/>
</dbReference>
<dbReference type="CDD" id="cd23213">
    <property type="entry name" value="Enterovirus_RdRp"/>
    <property type="match status" value="1"/>
</dbReference>
<dbReference type="Pfam" id="PF00548">
    <property type="entry name" value="Peptidase_C3"/>
    <property type="match status" value="1"/>
</dbReference>
<evidence type="ECO:0000256" key="16">
    <source>
        <dbReference type="ARBA" id="ARBA00022520"/>
    </source>
</evidence>
<feature type="compositionally biased region" description="Polar residues" evidence="71">
    <location>
        <begin position="593"/>
        <end position="613"/>
    </location>
</feature>
<evidence type="ECO:0000256" key="9">
    <source>
        <dbReference type="ARBA" id="ARBA00011474"/>
    </source>
</evidence>
<evidence type="ECO:0000256" key="31">
    <source>
        <dbReference type="ARBA" id="ARBA00022741"/>
    </source>
</evidence>
<dbReference type="InterPro" id="IPR043502">
    <property type="entry name" value="DNA/RNA_pol_sf"/>
</dbReference>
<keyword evidence="29" id="KW-0479">Metal-binding</keyword>
<dbReference type="Gene3D" id="2.40.10.10">
    <property type="entry name" value="Trypsin-like serine proteases"/>
    <property type="match status" value="4"/>
</dbReference>
<dbReference type="FunFam" id="4.10.880.10:FF:000002">
    <property type="entry name" value="Genome polyprotein"/>
    <property type="match status" value="1"/>
</dbReference>
<dbReference type="MEROPS" id="C03.020"/>
<evidence type="ECO:0000256" key="51">
    <source>
        <dbReference type="ARBA" id="ARBA00023090"/>
    </source>
</evidence>
<dbReference type="InterPro" id="IPR036203">
    <property type="entry name" value="P3A_soluble_dom"/>
</dbReference>
<dbReference type="InterPro" id="IPR014838">
    <property type="entry name" value="P3A"/>
</dbReference>
<evidence type="ECO:0000256" key="3">
    <source>
        <dbReference type="ARBA" id="ARBA00004295"/>
    </source>
</evidence>
<comment type="function">
    <text evidence="62">Localizes the viral replication complex to the surface of membranous vesicles. It inhibits host cell endoplasmic reticulum-to-Golgi apparatus transport and causes the disassembly of the Golgi complex, possibly through GBF1 interaction. This would result in depletion of MHC, trail receptors and IFN receptors at the host cell surface. Plays an essential role in viral RNA replication by recruiting ACBD3 and PI4KB at the viral replication sites, thereby allowing the formation of the rearranged membranous structures where viral replication takes place.</text>
</comment>
<evidence type="ECO:0000256" key="62">
    <source>
        <dbReference type="ARBA" id="ARBA00045482"/>
    </source>
</evidence>
<evidence type="ECO:0000256" key="52">
    <source>
        <dbReference type="ARBA" id="ARBA00023136"/>
    </source>
</evidence>
<evidence type="ECO:0000256" key="59">
    <source>
        <dbReference type="ARBA" id="ARBA00023296"/>
    </source>
</evidence>
<dbReference type="InterPro" id="IPR000081">
    <property type="entry name" value="Peptidase_C3"/>
</dbReference>
<evidence type="ECO:0000256" key="57">
    <source>
        <dbReference type="ARBA" id="ARBA00023280"/>
    </source>
</evidence>
<evidence type="ECO:0000256" key="46">
    <source>
        <dbReference type="ARBA" id="ARBA00022953"/>
    </source>
</evidence>
<dbReference type="InterPro" id="IPR002527">
    <property type="entry name" value="Pico_P2B"/>
</dbReference>
<dbReference type="FunFam" id="2.40.10.10:FF:000022">
    <property type="entry name" value="Genome polyprotein"/>
    <property type="match status" value="1"/>
</dbReference>
<keyword evidence="48 70" id="KW-1182">Viral ion channel</keyword>
<dbReference type="InterPro" id="IPR043504">
    <property type="entry name" value="Peptidase_S1_PA_chymotrypsin"/>
</dbReference>
<keyword evidence="34 70" id="KW-1161">Viral attachment to host cell</keyword>
<keyword evidence="38" id="KW-0068">Autocatalytic cleavage</keyword>
<comment type="function">
    <text evidence="70">Capsid protein VP1: Forms an icosahedral capsid of pseudo T=3 symmetry with capsid proteins VP2 and VP3. The capsid is 300 Angstroms in diameter, composed of 60 copies of each capsid protein and enclosing the viral positive strand RNA genome. Capsid protein VP1 mainly forms the vertices of the capsid. Capsid protein VP1 interacts with host cell receptor to provide virion attachment to target host cells. This attachment induces virion internalization. Tyrosine kinases are probably involved in the entry process. After binding to its receptor, the capsid undergoes conformational changes. Capsid protein VP1 N-terminus (that contains an amphipathic alpha-helix) and capsid protein VP4 are externalized. Together, they shape a pore in the host membrane through which viral genome is translocated to host cell cytoplasm. After genome has been released, the channel shrinks.</text>
</comment>
<dbReference type="Pfam" id="PF00910">
    <property type="entry name" value="RNA_helicase"/>
    <property type="match status" value="1"/>
</dbReference>
<dbReference type="GO" id="GO:0004197">
    <property type="term" value="F:cysteine-type endopeptidase activity"/>
    <property type="evidence" value="ECO:0007669"/>
    <property type="project" value="UniProtKB-EC"/>
</dbReference>
<comment type="subunit">
    <text evidence="9">Interacts with capsid protein VP1 and capsid protein VP3 to form heterotrimeric protomers.</text>
</comment>
<keyword evidence="15 70" id="KW-1036">Host cytoplasmic vesicle</keyword>
<comment type="catalytic activity">
    <reaction evidence="70">
        <text>RNA(n) + a ribonucleoside 5'-triphosphate = RNA(n+1) + diphosphate</text>
        <dbReference type="Rhea" id="RHEA:21248"/>
        <dbReference type="Rhea" id="RHEA-COMP:14527"/>
        <dbReference type="Rhea" id="RHEA-COMP:17342"/>
        <dbReference type="ChEBI" id="CHEBI:33019"/>
        <dbReference type="ChEBI" id="CHEBI:61557"/>
        <dbReference type="ChEBI" id="CHEBI:140395"/>
        <dbReference type="EC" id="2.7.7.48"/>
    </reaction>
</comment>
<dbReference type="FunFam" id="2.40.10.10:FF:000020">
    <property type="entry name" value="Genome polyprotein"/>
    <property type="match status" value="1"/>
</dbReference>
<evidence type="ECO:0000256" key="63">
    <source>
        <dbReference type="ARBA" id="ARBA00046425"/>
    </source>
</evidence>
<keyword evidence="22 70" id="KW-1162">Viral penetration into host cytoplasm</keyword>
<comment type="function">
    <text evidence="67">Plays an essential role in the virus replication cycle by acting as a viroporin. Creates a pore in the host endoplasmic reticulum and as a consequence releases Ca2+ in the cytoplasm of infected cell. In turn, high levels of cytoplasmic calcium may trigger membrane trafficking and transport of viral ER-associated proteins to viroplasms, sites of viral genome replication.</text>
</comment>
<dbReference type="InterPro" id="IPR027417">
    <property type="entry name" value="P-loop_NTPase"/>
</dbReference>
<keyword evidence="37 70" id="KW-1193">Eukaryotic host translation shutoff by virus</keyword>
<dbReference type="SUPFAM" id="SSF89043">
    <property type="entry name" value="Soluble domain of poliovirus core protein 3a"/>
    <property type="match status" value="1"/>
</dbReference>
<evidence type="ECO:0000256" key="39">
    <source>
        <dbReference type="ARBA" id="ARBA00022833"/>
    </source>
</evidence>
<keyword evidence="18 70" id="KW-1192">Host mRNA suppression by virus</keyword>
<dbReference type="EMBL" id="EF015013">
    <property type="protein sequence ID" value="ABM54522.1"/>
    <property type="molecule type" value="Genomic_RNA"/>
</dbReference>
<evidence type="ECO:0000256" key="54">
    <source>
        <dbReference type="ARBA" id="ARBA00023200"/>
    </source>
</evidence>
<evidence type="ECO:0000256" key="58">
    <source>
        <dbReference type="ARBA" id="ARBA00023288"/>
    </source>
</evidence>
<dbReference type="GO" id="GO:0044694">
    <property type="term" value="P:symbiont genome entry into host cell via pore formation in plasma membrane"/>
    <property type="evidence" value="ECO:0007669"/>
    <property type="project" value="UniProtKB-KW"/>
</dbReference>
<comment type="catalytic activity">
    <reaction evidence="66 70">
        <text>a ribonucleoside 5'-triphosphate + H2O = a ribonucleoside 5'-diphosphate + phosphate + H(+)</text>
        <dbReference type="Rhea" id="RHEA:23680"/>
        <dbReference type="ChEBI" id="CHEBI:15377"/>
        <dbReference type="ChEBI" id="CHEBI:15378"/>
        <dbReference type="ChEBI" id="CHEBI:43474"/>
        <dbReference type="ChEBI" id="CHEBI:57930"/>
        <dbReference type="ChEBI" id="CHEBI:61557"/>
        <dbReference type="EC" id="3.6.1.15"/>
    </reaction>
</comment>
<keyword evidence="16 70" id="KW-0191">Covalent protein-RNA linkage</keyword>
<evidence type="ECO:0000256" key="10">
    <source>
        <dbReference type="ARBA" id="ARBA00011647"/>
    </source>
</evidence>
<feature type="region of interest" description="Disordered" evidence="71">
    <location>
        <begin position="1"/>
        <end position="20"/>
    </location>
</feature>
<keyword evidence="20" id="KW-1048">Host nucleus</keyword>
<dbReference type="FunFam" id="2.60.120.20:FF:000002">
    <property type="entry name" value="Genome polyprotein"/>
    <property type="match status" value="1"/>
</dbReference>
<dbReference type="GO" id="GO:0006351">
    <property type="term" value="P:DNA-templated transcription"/>
    <property type="evidence" value="ECO:0007669"/>
    <property type="project" value="InterPro"/>
</dbReference>
<evidence type="ECO:0000256" key="27">
    <source>
        <dbReference type="ARBA" id="ARBA00022706"/>
    </source>
</evidence>
<evidence type="ECO:0000256" key="24">
    <source>
        <dbReference type="ARBA" id="ARBA00022670"/>
    </source>
</evidence>
<comment type="subunit">
    <text evidence="10">Interacts with protein 3CD.</text>
</comment>
<dbReference type="SUPFAM" id="SSF50494">
    <property type="entry name" value="Trypsin-like serine proteases"/>
    <property type="match status" value="2"/>
</dbReference>
<keyword evidence="47 70" id="KW-1190">Host gene expression shutoff by virus</keyword>
<evidence type="ECO:0000313" key="75">
    <source>
        <dbReference type="EMBL" id="ABM54522.1"/>
    </source>
</evidence>
<dbReference type="GO" id="GO:0003723">
    <property type="term" value="F:RNA binding"/>
    <property type="evidence" value="ECO:0007669"/>
    <property type="project" value="UniProtKB-KW"/>
</dbReference>
<dbReference type="InterPro" id="IPR029053">
    <property type="entry name" value="Viral_coat"/>
</dbReference>
<comment type="subunit">
    <text evidence="8">Interacts with Viral protein genome-linked and with protein 3CD.</text>
</comment>
<evidence type="ECO:0000256" key="33">
    <source>
        <dbReference type="ARBA" id="ARBA00022801"/>
    </source>
</evidence>
<evidence type="ECO:0000256" key="18">
    <source>
        <dbReference type="ARBA" id="ARBA00022557"/>
    </source>
</evidence>
<dbReference type="PROSITE" id="PS51218">
    <property type="entry name" value="SF3_HELICASE_2"/>
    <property type="match status" value="1"/>
</dbReference>
<dbReference type="Gene3D" id="2.60.120.20">
    <property type="match status" value="3"/>
</dbReference>
<comment type="function">
    <text evidence="70">Protein 3AB: Localizes the viral replication complex to the surface of membranous vesicles. Together with protein 3CD binds the Cis-Active RNA Element (CRE) which is involved in RNA synthesis initiation. Acts as a cofactor to stimulate the activity of 3D polymerase, maybe through a nucleid acid chaperone activity.</text>
</comment>
<evidence type="ECO:0000256" key="17">
    <source>
        <dbReference type="ARBA" id="ARBA00022553"/>
    </source>
</evidence>
<evidence type="ECO:0000256" key="41">
    <source>
        <dbReference type="ARBA" id="ARBA00022842"/>
    </source>
</evidence>
<feature type="domain" description="Peptidase C3" evidence="74">
    <location>
        <begin position="1565"/>
        <end position="1743"/>
    </location>
</feature>
<keyword evidence="13 70" id="KW-1113">Inhibition of host RLR pathway by virus</keyword>
<evidence type="ECO:0000256" key="6">
    <source>
        <dbReference type="ARBA" id="ARBA00011124"/>
    </source>
</evidence>
<dbReference type="Pfam" id="PF02226">
    <property type="entry name" value="Pico_P1A"/>
    <property type="match status" value="1"/>
</dbReference>
<evidence type="ECO:0000256" key="48">
    <source>
        <dbReference type="ARBA" id="ARBA00023039"/>
    </source>
</evidence>
<comment type="function">
    <text evidence="70">Capsid protein VP2: Forms an icosahedral capsid of pseudo T=3 symmetry with capsid proteins VP2 and VP3. The capsid is 300 Angstroms in diameter, composed of 60 copies of each capsid protein and enclosing the viral positive strand RNA genome.</text>
</comment>
<keyword evidence="50 70" id="KW-0406">Ion transport</keyword>
<evidence type="ECO:0000259" key="74">
    <source>
        <dbReference type="PROSITE" id="PS51874"/>
    </source>
</evidence>
<keyword evidence="53 70" id="KW-1099">Inhibition of host mRNA nuclear export by virus</keyword>
<dbReference type="FunFam" id="2.40.10.10:FF:000018">
    <property type="entry name" value="Genome polyprotein"/>
    <property type="match status" value="1"/>
</dbReference>
<keyword evidence="23 70" id="KW-1090">Inhibition of host innate immune response by virus</keyword>
<keyword evidence="58 70" id="KW-0449">Lipoprotein</keyword>
<dbReference type="GO" id="GO:0015267">
    <property type="term" value="F:channel activity"/>
    <property type="evidence" value="ECO:0007669"/>
    <property type="project" value="UniProtKB-KW"/>
</dbReference>
<keyword evidence="31 70" id="KW-0547">Nucleotide-binding</keyword>
<evidence type="ECO:0000256" key="23">
    <source>
        <dbReference type="ARBA" id="ARBA00022632"/>
    </source>
</evidence>
<keyword evidence="19 70" id="KW-0167">Capsid protein</keyword>
<dbReference type="InterPro" id="IPR000605">
    <property type="entry name" value="Helicase_SF3_ssDNA/RNA_vir"/>
</dbReference>
<keyword evidence="39" id="KW-0862">Zinc</keyword>
<dbReference type="GO" id="GO:0006508">
    <property type="term" value="P:proteolysis"/>
    <property type="evidence" value="ECO:0007669"/>
    <property type="project" value="UniProtKB-KW"/>
</dbReference>
<comment type="similarity">
    <text evidence="5 70">Belongs to the picornaviruses polyprotein family.</text>
</comment>
<dbReference type="CDD" id="cd00205">
    <property type="entry name" value="rhv_like"/>
    <property type="match status" value="3"/>
</dbReference>
<evidence type="ECO:0000256" key="44">
    <source>
        <dbReference type="ARBA" id="ARBA00022884"/>
    </source>
</evidence>
<keyword evidence="54 70" id="KW-1035">Host cytoplasm</keyword>
<evidence type="ECO:0000256" key="60">
    <source>
        <dbReference type="ARBA" id="ARBA00023303"/>
    </source>
</evidence>
<evidence type="ECO:0000256" key="53">
    <source>
        <dbReference type="ARBA" id="ARBA00023197"/>
    </source>
</evidence>
<accession>C6EN25</accession>
<evidence type="ECO:0000256" key="56">
    <source>
        <dbReference type="ARBA" id="ARBA00023255"/>
    </source>
</evidence>
<dbReference type="InterPro" id="IPR033703">
    <property type="entry name" value="Rhv-like"/>
</dbReference>
<sequence>MGAQVSSQKVGAHENTNVATGGSTVNYTTINYYKDSASNAASKQDLSQDPSKFTEPVKDIMLKSAPALNSPNVEACGYSDRVLQLTLGNSTITTQEAANSVVAYGKWPSYLNAKDANPVDQPTEPDVAVCRFYTLQSVHWKTESKGWWWKLPDALKDMGLFGQNMYYHYLGRSGYTVHVQCNASKFHQGALGVFAVPEYCLAGDSDVKNSYTTYKNANPGEHGGEFVDKFTAATEATRKFCPVDYLFGCGVLTGNAFVFPHQIINLRTNNSATLVLPYVNSLAIDCMAKHNNWGLVIIPLSKLQFPDTSSTEIPITVTIAPMCCEFNGLRNITIPSTQGLPVMNTPGSNQYLTSDNFQSPCALPEFDVTQAIDIPGEVKNIMEIAEIDTMIPLNLAVDKKNTMDMYRVPVTTSADTNNPILCLSLSPASDERLSHTMLGEILNYYTHWAGSIKYTFLFCGSMMATGKLLVAYAPPGAKPPKTRKEAMLGTHVIWDVGLQSSCTMVVPWISNTAYRRTVKDDFTEGGYISMFYQTKIVVPASTPTQMDILAFVSACNDFSVRLLRDTTHISQRAMPQGIDDLIERVASNALQISQPKPSTSQQSLPNTSSSEPVHSQEVPALTAVETGATSTVIPADLVQTRHVIQTRSRSESTVESFFARGACVTIMSVENYNETSVTNSKLFAKWNITYTDTVQLRRKLEMFTYSRFDVEFTFVVTERYYTANSGHALNQVYQIMYVPPGAPVPQKWDDYTWQTSSNPSVFYTYGTAPARISIPYVGIANAYSHFYDGFATVPIEGETADPGAAYYGATSINDFGILAVRVVNEHNPVQVSSKIRVYMKPKHVRVWCPRPPRAVPYFGPGVDYKGDSLTPLSTKTLTSYGFGHQNKAVYTAGYKICNYHLATQEDLENAVSIMWNRDLIVVESKAQGTDSIARCACNTGVYYCESRRKYYPVSFVGPTFQYMEANDYYPARYQSHMLIGHGFASPGDCGGILRCQHGVIGIVTAGGEGLVAFSDIRDLYAYEEEAMEQGISNYIESLGAAFGSGFTQQIGDKISELTSMVTSTITEKLLKNLVKIISSLVIITRNYEDTTTVLATLALLGCDVSPWQWLKKKACDILEIPYVIRQGDSWLKKFTEACNAAKGLEWVSNKISKFIDWLKERVIPQARDKLEFVTKLKQLEMLENQISTIHQSCPSQEHQEILFNNVRWLSIQSRRFAPLYAVEAKRIQKLEHTINNYIQFKSKHRIEPVCLLVHGSPGTGKSVATNLIARAIAEKENTSTYSLPPDPSHFDGYKQQGVVIMDDLNQNPDGADMKLFCQMVSTVEFIPPMASLEEKGILFTSNYVLASTNSSRITPPTVAHSDALARRFAFDVDIQVMGEYSRDGKLNMAMATEMCKNCHQPANFKRCCPLVCGKAIQLMDKSSRVRYSIDQITTMIINERNRRSNIGNCMEALFQGPLQYKDLKIDIKTTPPPECISDLLQAVDSQEVRDYCEKKGWLVNISSQVQLERNINRAMTILQAVTTFAAVAGVVYVMYKLFAGHQGAYTGLPNKKPNIPTIRTAKVQGPGFDYAVAMAKRNIVTATTSKGEFTMLGVHDNVAVLPTHASPGETIIIDGREVEVIDAKALEDQVGTNLEITIVTLKRNEKFRDIRPHIPTQITETNDGVLIVNTSKYPNMYVPVGAVTEQGYLNLGGRQTARTLMYNFPTRAGQCGGIITCTGKVIGMHVGGNGSHGFAAALKRSYFTQSQGEIQWMRPSKEVGYPIINAPSKTKLEPSAFHYVFEGVKEPAVLTRNDPRLKTDFEEAIFSKYVGNKITEVDEYMKEAVDHYAGQLMSLDINTEQMCLEDAMYGTDGLEALDLTTSAGYPYVALGKKKRDILNKQTRDTKEMQRLLDTYGINLPLVTYVKDELRSKSKVEQGKSRLIEASSLNDSVAMRMAFGNLYAAFHKNPGVVTGSAVGCDPDLFWSKIPVLMEEKLFAFDYTGYDASLSPAWFEALKMVLEKIGFGDRVDYIDYLNHSHHLYKNKTYCVKGGMPSGCSGTSIFNSMINNLIIRTLLLKTYKGIDLDHLKMIAYGDDVIASYPHEVDASLLAQSGKDYGLTMTPADKSATFETVTWENVTFLKRFFRADEKYPFLIHPVMPMKEIHESIRWTKDPRNTQDHVRSLCLLAWHNGEEEYNKFLAMIRSVPIGRALLLPEYSTLYRRWLDSF</sequence>
<evidence type="ECO:0000256" key="7">
    <source>
        <dbReference type="ARBA" id="ARBA00011188"/>
    </source>
</evidence>
<keyword evidence="24 70" id="KW-0645">Protease</keyword>
<evidence type="ECO:0000256" key="61">
    <source>
        <dbReference type="ARBA" id="ARBA00024513"/>
    </source>
</evidence>
<evidence type="ECO:0000259" key="72">
    <source>
        <dbReference type="PROSITE" id="PS50507"/>
    </source>
</evidence>
<keyword evidence="55 70" id="KW-1262">Eukaryotic host gene expression shutoff by virus</keyword>
<dbReference type="PROSITE" id="PS50507">
    <property type="entry name" value="RDRP_SSRNA_POS"/>
    <property type="match status" value="1"/>
</dbReference>
<comment type="catalytic activity">
    <reaction evidence="61 70">
        <text>Selective cleavage of Tyr-|-Gly bond in the picornavirus polyprotein.</text>
        <dbReference type="EC" id="3.4.22.29"/>
    </reaction>
</comment>
<dbReference type="InterPro" id="IPR001676">
    <property type="entry name" value="Picornavirus_capsid"/>
</dbReference>
<evidence type="ECO:0000256" key="15">
    <source>
        <dbReference type="ARBA" id="ARBA00022488"/>
    </source>
</evidence>
<keyword evidence="27 70" id="KW-1143">T=pseudo3 icosahedral capsid protein</keyword>
<dbReference type="EC" id="2.7.7.48" evidence="70"/>
<comment type="function">
    <text evidence="70">Protein 2B: Plays an essential role in the virus replication cycle by acting as a viroporin. Creates a pore in the host reticulum endoplasmic and as a consequence releases Ca2+ in the cytoplasm of infected cell. In turn, high levels of cytoplasmic calcium may trigger membrane trafficking and transport of viral ER-associated proteins to viroplasms, sites of viral genome replication.</text>
</comment>
<evidence type="ECO:0000256" key="71">
    <source>
        <dbReference type="SAM" id="MobiDB-lite"/>
    </source>
</evidence>
<evidence type="ECO:0000256" key="4">
    <source>
        <dbReference type="ARBA" id="ARBA00004328"/>
    </source>
</evidence>
<dbReference type="Pfam" id="PF00680">
    <property type="entry name" value="RdRP_1"/>
    <property type="match status" value="1"/>
</dbReference>
<keyword evidence="40 70" id="KW-0067">ATP-binding</keyword>
<comment type="function">
    <text evidence="70">Protein 3CD: Involved in the viral replication complex and viral polypeptide maturation. It exhibits protease activity with a specificity and catalytic efficiency that is different from protease 3C. Protein 3CD lacks polymerase activity. Protein 3CD binds to the 5'UTR of the viral genome.</text>
</comment>
<dbReference type="Gene3D" id="4.10.880.10">
    <property type="entry name" value="Poliovirus 3D polymerase Domain 1 (Nucleotidyltransferase)"/>
    <property type="match status" value="2"/>
</dbReference>
<dbReference type="GO" id="GO:0003968">
    <property type="term" value="F:RNA-directed RNA polymerase activity"/>
    <property type="evidence" value="ECO:0007669"/>
    <property type="project" value="UniProtKB-KW"/>
</dbReference>
<dbReference type="InterPro" id="IPR009003">
    <property type="entry name" value="Peptidase_S1_PA"/>
</dbReference>
<keyword evidence="41" id="KW-0460">Magnesium</keyword>
<evidence type="ECO:0000256" key="19">
    <source>
        <dbReference type="ARBA" id="ARBA00022561"/>
    </source>
</evidence>
<keyword evidence="14 70" id="KW-0696">RNA-directed RNA polymerase</keyword>
<proteinExistence type="inferred from homology"/>
<evidence type="ECO:0000256" key="66">
    <source>
        <dbReference type="ARBA" id="ARBA00047631"/>
    </source>
</evidence>
<dbReference type="GO" id="GO:0005524">
    <property type="term" value="F:ATP binding"/>
    <property type="evidence" value="ECO:0007669"/>
    <property type="project" value="UniProtKB-KW"/>
</dbReference>
<organism evidence="75 76">
    <name type="scientific">Coxsackievirus A20</name>
    <dbReference type="NCBI Taxonomy" id="42782"/>
    <lineage>
        <taxon>Viruses</taxon>
        <taxon>Riboviria</taxon>
        <taxon>Orthornavirae</taxon>
        <taxon>Pisuviricota</taxon>
        <taxon>Pisoniviricetes</taxon>
        <taxon>Picornavirales</taxon>
        <taxon>Picornaviridae</taxon>
        <taxon>Ensavirinae</taxon>
        <taxon>Enterovirus</taxon>
        <taxon>Enterovirus coxsackiepol</taxon>
        <taxon>Enterovirus C</taxon>
    </lineage>
</organism>
<dbReference type="GO" id="GO:0005198">
    <property type="term" value="F:structural molecule activity"/>
    <property type="evidence" value="ECO:0007669"/>
    <property type="project" value="InterPro"/>
</dbReference>
<dbReference type="GO" id="GO:0075509">
    <property type="term" value="P:endocytosis involved in viral entry into host cell"/>
    <property type="evidence" value="ECO:0007669"/>
    <property type="project" value="UniProtKB-KW"/>
</dbReference>